<evidence type="ECO:0000313" key="1">
    <source>
        <dbReference type="EMBL" id="KJA14018.1"/>
    </source>
</evidence>
<dbReference type="Proteomes" id="UP000054270">
    <property type="component" value="Unassembled WGS sequence"/>
</dbReference>
<dbReference type="AlphaFoldDB" id="A0A0D2LT51"/>
<organism evidence="1 2">
    <name type="scientific">Hypholoma sublateritium (strain FD-334 SS-4)</name>
    <dbReference type="NCBI Taxonomy" id="945553"/>
    <lineage>
        <taxon>Eukaryota</taxon>
        <taxon>Fungi</taxon>
        <taxon>Dikarya</taxon>
        <taxon>Basidiomycota</taxon>
        <taxon>Agaricomycotina</taxon>
        <taxon>Agaricomycetes</taxon>
        <taxon>Agaricomycetidae</taxon>
        <taxon>Agaricales</taxon>
        <taxon>Agaricineae</taxon>
        <taxon>Strophariaceae</taxon>
        <taxon>Hypholoma</taxon>
    </lineage>
</organism>
<keyword evidence="2" id="KW-1185">Reference proteome</keyword>
<proteinExistence type="predicted"/>
<evidence type="ECO:0000313" key="2">
    <source>
        <dbReference type="Proteomes" id="UP000054270"/>
    </source>
</evidence>
<reference evidence="2" key="1">
    <citation type="submission" date="2014-04" db="EMBL/GenBank/DDBJ databases">
        <title>Evolutionary Origins and Diversification of the Mycorrhizal Mutualists.</title>
        <authorList>
            <consortium name="DOE Joint Genome Institute"/>
            <consortium name="Mycorrhizal Genomics Consortium"/>
            <person name="Kohler A."/>
            <person name="Kuo A."/>
            <person name="Nagy L.G."/>
            <person name="Floudas D."/>
            <person name="Copeland A."/>
            <person name="Barry K.W."/>
            <person name="Cichocki N."/>
            <person name="Veneault-Fourrey C."/>
            <person name="LaButti K."/>
            <person name="Lindquist E.A."/>
            <person name="Lipzen A."/>
            <person name="Lundell T."/>
            <person name="Morin E."/>
            <person name="Murat C."/>
            <person name="Riley R."/>
            <person name="Ohm R."/>
            <person name="Sun H."/>
            <person name="Tunlid A."/>
            <person name="Henrissat B."/>
            <person name="Grigoriev I.V."/>
            <person name="Hibbett D.S."/>
            <person name="Martin F."/>
        </authorList>
    </citation>
    <scope>NUCLEOTIDE SEQUENCE [LARGE SCALE GENOMIC DNA]</scope>
    <source>
        <strain evidence="2">FD-334 SS-4</strain>
    </source>
</reference>
<name>A0A0D2LT51_HYPSF</name>
<protein>
    <submittedName>
        <fullName evidence="1">Uncharacterized protein</fullName>
    </submittedName>
</protein>
<gene>
    <name evidence="1" type="ORF">HYPSUDRAFT_209044</name>
</gene>
<sequence>MSDHSSQSSVPSSYTHLGAPNFEMTKYSDEHVDLPPISDCTPEDARILPSFADLDASIESSAHTETSTTLFIFPPSAHVPFPRLVSAGEPDPLPTLIYPSPERPYFWAALWEEPQCIVPYIKVQLRFRGPERLCVYRPEERLRITPAASRVHASVRAQWLLHEKGETCVAPPAPDADSVSVNLSYVAIETLPTMSQTEFGFLLQALVPWPDAPLEHYVAEWCVTCPYCATDVPGYSSDKVWNERFIRHIDESGCREGFEARERAKSHRSKL</sequence>
<accession>A0A0D2LT51</accession>
<dbReference type="EMBL" id="KN817698">
    <property type="protein sequence ID" value="KJA14018.1"/>
    <property type="molecule type" value="Genomic_DNA"/>
</dbReference>